<evidence type="ECO:0000256" key="1">
    <source>
        <dbReference type="SAM" id="MobiDB-lite"/>
    </source>
</evidence>
<feature type="compositionally biased region" description="Polar residues" evidence="1">
    <location>
        <begin position="20"/>
        <end position="47"/>
    </location>
</feature>
<evidence type="ECO:0000313" key="2">
    <source>
        <dbReference type="EMBL" id="EER04803.1"/>
    </source>
</evidence>
<dbReference type="Proteomes" id="UP000007800">
    <property type="component" value="Unassembled WGS sequence"/>
</dbReference>
<dbReference type="InParanoid" id="C5LEI5"/>
<keyword evidence="3" id="KW-1185">Reference proteome</keyword>
<proteinExistence type="predicted"/>
<accession>C5LEI5</accession>
<dbReference type="EMBL" id="GG681295">
    <property type="protein sequence ID" value="EER04803.1"/>
    <property type="molecule type" value="Genomic_DNA"/>
</dbReference>
<name>C5LEI5_PERM5</name>
<reference evidence="2 3" key="1">
    <citation type="submission" date="2008-07" db="EMBL/GenBank/DDBJ databases">
        <authorList>
            <person name="El-Sayed N."/>
            <person name="Caler E."/>
            <person name="Inman J."/>
            <person name="Amedeo P."/>
            <person name="Hass B."/>
            <person name="Wortman J."/>
        </authorList>
    </citation>
    <scope>NUCLEOTIDE SEQUENCE [LARGE SCALE GENOMIC DNA]</scope>
    <source>
        <strain evidence="3">ATCC 50983 / TXsc</strain>
    </source>
</reference>
<sequence>MRTRLGGDPSLREMERSNSMKRYTQDANLADSSQFAKQTRSPIQGANGQCGEVEVGNSENWRNEMYDQWLKKKDKQVVGE</sequence>
<feature type="region of interest" description="Disordered" evidence="1">
    <location>
        <begin position="1"/>
        <end position="54"/>
    </location>
</feature>
<gene>
    <name evidence="2" type="ORF">Pmar_PMAR026354</name>
</gene>
<dbReference type="AlphaFoldDB" id="C5LEI5"/>
<organism evidence="3">
    <name type="scientific">Perkinsus marinus (strain ATCC 50983 / TXsc)</name>
    <dbReference type="NCBI Taxonomy" id="423536"/>
    <lineage>
        <taxon>Eukaryota</taxon>
        <taxon>Sar</taxon>
        <taxon>Alveolata</taxon>
        <taxon>Perkinsozoa</taxon>
        <taxon>Perkinsea</taxon>
        <taxon>Perkinsida</taxon>
        <taxon>Perkinsidae</taxon>
        <taxon>Perkinsus</taxon>
    </lineage>
</organism>
<dbReference type="RefSeq" id="XP_002772987.1">
    <property type="nucleotide sequence ID" value="XM_002772941.1"/>
</dbReference>
<dbReference type="GeneID" id="9050293"/>
<evidence type="ECO:0000313" key="3">
    <source>
        <dbReference type="Proteomes" id="UP000007800"/>
    </source>
</evidence>
<protein>
    <submittedName>
        <fullName evidence="2">Uncharacterized protein</fullName>
    </submittedName>
</protein>